<dbReference type="PROSITE" id="PS00086">
    <property type="entry name" value="CYTOCHROME_P450"/>
    <property type="match status" value="1"/>
</dbReference>
<protein>
    <submittedName>
        <fullName evidence="8">Cytochrome P450</fullName>
    </submittedName>
</protein>
<evidence type="ECO:0000256" key="4">
    <source>
        <dbReference type="ARBA" id="ARBA00023002"/>
    </source>
</evidence>
<reference evidence="8 9" key="1">
    <citation type="journal article" date="2019" name="Nat. Ecol. Evol.">
        <title>Megaphylogeny resolves global patterns of mushroom evolution.</title>
        <authorList>
            <person name="Varga T."/>
            <person name="Krizsan K."/>
            <person name="Foldi C."/>
            <person name="Dima B."/>
            <person name="Sanchez-Garcia M."/>
            <person name="Sanchez-Ramirez S."/>
            <person name="Szollosi G.J."/>
            <person name="Szarkandi J.G."/>
            <person name="Papp V."/>
            <person name="Albert L."/>
            <person name="Andreopoulos W."/>
            <person name="Angelini C."/>
            <person name="Antonin V."/>
            <person name="Barry K.W."/>
            <person name="Bougher N.L."/>
            <person name="Buchanan P."/>
            <person name="Buyck B."/>
            <person name="Bense V."/>
            <person name="Catcheside P."/>
            <person name="Chovatia M."/>
            <person name="Cooper J."/>
            <person name="Damon W."/>
            <person name="Desjardin D."/>
            <person name="Finy P."/>
            <person name="Geml J."/>
            <person name="Haridas S."/>
            <person name="Hughes K."/>
            <person name="Justo A."/>
            <person name="Karasinski D."/>
            <person name="Kautmanova I."/>
            <person name="Kiss B."/>
            <person name="Kocsube S."/>
            <person name="Kotiranta H."/>
            <person name="LaButti K.M."/>
            <person name="Lechner B.E."/>
            <person name="Liimatainen K."/>
            <person name="Lipzen A."/>
            <person name="Lukacs Z."/>
            <person name="Mihaltcheva S."/>
            <person name="Morgado L.N."/>
            <person name="Niskanen T."/>
            <person name="Noordeloos M.E."/>
            <person name="Ohm R.A."/>
            <person name="Ortiz-Santana B."/>
            <person name="Ovrebo C."/>
            <person name="Racz N."/>
            <person name="Riley R."/>
            <person name="Savchenko A."/>
            <person name="Shiryaev A."/>
            <person name="Soop K."/>
            <person name="Spirin V."/>
            <person name="Szebenyi C."/>
            <person name="Tomsovsky M."/>
            <person name="Tulloss R.E."/>
            <person name="Uehling J."/>
            <person name="Grigoriev I.V."/>
            <person name="Vagvolgyi C."/>
            <person name="Papp T."/>
            <person name="Martin F.M."/>
            <person name="Miettinen O."/>
            <person name="Hibbett D.S."/>
            <person name="Nagy L.G."/>
        </authorList>
    </citation>
    <scope>NUCLEOTIDE SEQUENCE [LARGE SCALE GENOMIC DNA]</scope>
    <source>
        <strain evidence="8 9">CBS 166.37</strain>
    </source>
</reference>
<keyword evidence="4 7" id="KW-0560">Oxidoreductase</keyword>
<keyword evidence="5 6" id="KW-0408">Iron</keyword>
<keyword evidence="9" id="KW-1185">Reference proteome</keyword>
<sequence>MDVHQLSNPYQATVLRTDVNRAIPQYIPEILEESILVMDETFKFMEVKGFVDIPVFDTMTHLIARISNRVIFGTGLCRDENFLHAIVRFAETTPLMAPFIHWSPVIIRPLVYFTLSTILGGKKAPLKYTLPFLRKYMKDREAMEEKPNLVTEFLIKSAPPHETIEGIAIRLLNINFGSIHTSSIFITQVLFEIALLSKEDVDSIRAEVAEALESEGGWTKGALLKFRKIDSAFREVGRFYGLMHFALGRVALKGCNLDDGTRVPPGHRVAIDMTAIHLNPDVYPDPGRCDLFRFAKLREIEGNDAKYGFATVDNHYLPFGAGRHACAGRFFAAMELKIMLAHILLKYDVSFPPGANGRPKNMVFNGAVVPDPKAHMIFSLRSGKQVI</sequence>
<dbReference type="InterPro" id="IPR017972">
    <property type="entry name" value="Cyt_P450_CS"/>
</dbReference>
<keyword evidence="7" id="KW-0503">Monooxygenase</keyword>
<evidence type="ECO:0000313" key="9">
    <source>
        <dbReference type="Proteomes" id="UP000308652"/>
    </source>
</evidence>
<dbReference type="STRING" id="68775.A0A5C3MH02"/>
<dbReference type="Pfam" id="PF00067">
    <property type="entry name" value="p450"/>
    <property type="match status" value="1"/>
</dbReference>
<evidence type="ECO:0000256" key="1">
    <source>
        <dbReference type="ARBA" id="ARBA00001971"/>
    </source>
</evidence>
<proteinExistence type="inferred from homology"/>
<dbReference type="PANTHER" id="PTHR46206">
    <property type="entry name" value="CYTOCHROME P450"/>
    <property type="match status" value="1"/>
</dbReference>
<dbReference type="InterPro" id="IPR036396">
    <property type="entry name" value="Cyt_P450_sf"/>
</dbReference>
<comment type="similarity">
    <text evidence="2 7">Belongs to the cytochrome P450 family.</text>
</comment>
<dbReference type="PRINTS" id="PR00465">
    <property type="entry name" value="EP450IV"/>
</dbReference>
<dbReference type="InterPro" id="IPR002403">
    <property type="entry name" value="Cyt_P450_E_grp-IV"/>
</dbReference>
<feature type="binding site" description="axial binding residue" evidence="6">
    <location>
        <position position="326"/>
    </location>
    <ligand>
        <name>heme</name>
        <dbReference type="ChEBI" id="CHEBI:30413"/>
    </ligand>
    <ligandPart>
        <name>Fe</name>
        <dbReference type="ChEBI" id="CHEBI:18248"/>
    </ligandPart>
</feature>
<organism evidence="8 9">
    <name type="scientific">Crucibulum laeve</name>
    <dbReference type="NCBI Taxonomy" id="68775"/>
    <lineage>
        <taxon>Eukaryota</taxon>
        <taxon>Fungi</taxon>
        <taxon>Dikarya</taxon>
        <taxon>Basidiomycota</taxon>
        <taxon>Agaricomycotina</taxon>
        <taxon>Agaricomycetes</taxon>
        <taxon>Agaricomycetidae</taxon>
        <taxon>Agaricales</taxon>
        <taxon>Agaricineae</taxon>
        <taxon>Nidulariaceae</taxon>
        <taxon>Crucibulum</taxon>
    </lineage>
</organism>
<name>A0A5C3MH02_9AGAR</name>
<dbReference type="EMBL" id="ML213590">
    <property type="protein sequence ID" value="TFK44689.1"/>
    <property type="molecule type" value="Genomic_DNA"/>
</dbReference>
<dbReference type="SUPFAM" id="SSF48264">
    <property type="entry name" value="Cytochrome P450"/>
    <property type="match status" value="1"/>
</dbReference>
<dbReference type="Gene3D" id="1.10.630.10">
    <property type="entry name" value="Cytochrome P450"/>
    <property type="match status" value="1"/>
</dbReference>
<evidence type="ECO:0000256" key="6">
    <source>
        <dbReference type="PIRSR" id="PIRSR602403-1"/>
    </source>
</evidence>
<dbReference type="OrthoDB" id="1844152at2759"/>
<dbReference type="InterPro" id="IPR001128">
    <property type="entry name" value="Cyt_P450"/>
</dbReference>
<dbReference type="GO" id="GO:0004497">
    <property type="term" value="F:monooxygenase activity"/>
    <property type="evidence" value="ECO:0007669"/>
    <property type="project" value="UniProtKB-KW"/>
</dbReference>
<dbReference type="CDD" id="cd11041">
    <property type="entry name" value="CYP503A1-like"/>
    <property type="match status" value="1"/>
</dbReference>
<gene>
    <name evidence="8" type="ORF">BDQ12DRAFT_30493</name>
</gene>
<keyword evidence="6 7" id="KW-0349">Heme</keyword>
<evidence type="ECO:0000256" key="3">
    <source>
        <dbReference type="ARBA" id="ARBA00022723"/>
    </source>
</evidence>
<keyword evidence="3 6" id="KW-0479">Metal-binding</keyword>
<dbReference type="AlphaFoldDB" id="A0A5C3MH02"/>
<evidence type="ECO:0000256" key="2">
    <source>
        <dbReference type="ARBA" id="ARBA00010617"/>
    </source>
</evidence>
<dbReference type="GO" id="GO:0016705">
    <property type="term" value="F:oxidoreductase activity, acting on paired donors, with incorporation or reduction of molecular oxygen"/>
    <property type="evidence" value="ECO:0007669"/>
    <property type="project" value="InterPro"/>
</dbReference>
<dbReference type="Proteomes" id="UP000308652">
    <property type="component" value="Unassembled WGS sequence"/>
</dbReference>
<comment type="cofactor">
    <cofactor evidence="1 6">
        <name>heme</name>
        <dbReference type="ChEBI" id="CHEBI:30413"/>
    </cofactor>
</comment>
<evidence type="ECO:0000256" key="7">
    <source>
        <dbReference type="RuleBase" id="RU000461"/>
    </source>
</evidence>
<dbReference type="GO" id="GO:0005506">
    <property type="term" value="F:iron ion binding"/>
    <property type="evidence" value="ECO:0007669"/>
    <property type="project" value="InterPro"/>
</dbReference>
<evidence type="ECO:0000256" key="5">
    <source>
        <dbReference type="ARBA" id="ARBA00023004"/>
    </source>
</evidence>
<dbReference type="GO" id="GO:0020037">
    <property type="term" value="F:heme binding"/>
    <property type="evidence" value="ECO:0007669"/>
    <property type="project" value="InterPro"/>
</dbReference>
<evidence type="ECO:0000313" key="8">
    <source>
        <dbReference type="EMBL" id="TFK44689.1"/>
    </source>
</evidence>
<accession>A0A5C3MH02</accession>